<sequence>MMGAIGSGAAAAATCAVCTSLPASLAGAADAACAGASALASAAFAAPPSRFATGWPCKSCRLMRPFSCTITRAKKSLSVVSCTSSVSGLPGTRSTATPLSARAFQFSRSCASRPVARPLSCAASALAAASRTRTSSRPRLPLTDAVGPLSPISSLTSPLKLPSARTRRIFKSLGR</sequence>
<accession>A0A645B8G3</accession>
<protein>
    <submittedName>
        <fullName evidence="1">Uncharacterized protein</fullName>
    </submittedName>
</protein>
<reference evidence="1" key="1">
    <citation type="submission" date="2019-08" db="EMBL/GenBank/DDBJ databases">
        <authorList>
            <person name="Kucharzyk K."/>
            <person name="Murdoch R.W."/>
            <person name="Higgins S."/>
            <person name="Loffler F."/>
        </authorList>
    </citation>
    <scope>NUCLEOTIDE SEQUENCE</scope>
</reference>
<evidence type="ECO:0000313" key="1">
    <source>
        <dbReference type="EMBL" id="MPM61687.1"/>
    </source>
</evidence>
<dbReference type="AlphaFoldDB" id="A0A645B8G3"/>
<dbReference type="EMBL" id="VSSQ01018476">
    <property type="protein sequence ID" value="MPM61687.1"/>
    <property type="molecule type" value="Genomic_DNA"/>
</dbReference>
<gene>
    <name evidence="1" type="ORF">SDC9_108547</name>
</gene>
<name>A0A645B8G3_9ZZZZ</name>
<comment type="caution">
    <text evidence="1">The sequence shown here is derived from an EMBL/GenBank/DDBJ whole genome shotgun (WGS) entry which is preliminary data.</text>
</comment>
<organism evidence="1">
    <name type="scientific">bioreactor metagenome</name>
    <dbReference type="NCBI Taxonomy" id="1076179"/>
    <lineage>
        <taxon>unclassified sequences</taxon>
        <taxon>metagenomes</taxon>
        <taxon>ecological metagenomes</taxon>
    </lineage>
</organism>
<proteinExistence type="predicted"/>